<sequence>MSLTLQLRCRCAMKDIHWTAGVARPGRKIAPLTQSRELVAYATGIAESIERDPESAALPIVASYSVNRAVLDIPLRVRSKVPFQQYAALDDSLLSGPRNFRTFFSWFRDREDVENEARAEKGDRGRDRQLTAVRSAIESMLDGFHNLRVRRQPLRMLVTKGEVDFRVDQLSDGEKCVLALAGDLARRLAISNPANRRPLEGEGVVLIDELELHLHPAWQRSVVRRLQEVFPNCQFIVSSHSAQVLGEVDPAGVFLLDNGEVRRPSRSYGRDSNLILAELMGATPRSVWATAELERLYELIDDEELEEAQGTFRELEQKLGIEDPSLTAARSLLRSIGLAA</sequence>
<dbReference type="EMBL" id="QFQS01000031">
    <property type="protein sequence ID" value="PZQ94321.1"/>
    <property type="molecule type" value="Genomic_DNA"/>
</dbReference>
<evidence type="ECO:0000259" key="1">
    <source>
        <dbReference type="Pfam" id="PF13304"/>
    </source>
</evidence>
<dbReference type="GO" id="GO:0006302">
    <property type="term" value="P:double-strand break repair"/>
    <property type="evidence" value="ECO:0007669"/>
    <property type="project" value="TreeGrafter"/>
</dbReference>
<organism evidence="2 3">
    <name type="scientific">Cereibacter sphaeroides</name>
    <name type="common">Rhodobacter sphaeroides</name>
    <dbReference type="NCBI Taxonomy" id="1063"/>
    <lineage>
        <taxon>Bacteria</taxon>
        <taxon>Pseudomonadati</taxon>
        <taxon>Pseudomonadota</taxon>
        <taxon>Alphaproteobacteria</taxon>
        <taxon>Rhodobacterales</taxon>
        <taxon>Paracoccaceae</taxon>
        <taxon>Cereibacter</taxon>
    </lineage>
</organism>
<dbReference type="PANTHER" id="PTHR32182">
    <property type="entry name" value="DNA REPLICATION AND REPAIR PROTEIN RECF"/>
    <property type="match status" value="1"/>
</dbReference>
<dbReference type="SUPFAM" id="SSF52540">
    <property type="entry name" value="P-loop containing nucleoside triphosphate hydrolases"/>
    <property type="match status" value="1"/>
</dbReference>
<dbReference type="GO" id="GO:0016887">
    <property type="term" value="F:ATP hydrolysis activity"/>
    <property type="evidence" value="ECO:0007669"/>
    <property type="project" value="InterPro"/>
</dbReference>
<dbReference type="AlphaFoldDB" id="A0A2W5RV54"/>
<dbReference type="Gene3D" id="3.40.50.300">
    <property type="entry name" value="P-loop containing nucleotide triphosphate hydrolases"/>
    <property type="match status" value="1"/>
</dbReference>
<dbReference type="GO" id="GO:0000731">
    <property type="term" value="P:DNA synthesis involved in DNA repair"/>
    <property type="evidence" value="ECO:0007669"/>
    <property type="project" value="TreeGrafter"/>
</dbReference>
<evidence type="ECO:0000313" key="2">
    <source>
        <dbReference type="EMBL" id="PZQ94321.1"/>
    </source>
</evidence>
<dbReference type="InterPro" id="IPR027417">
    <property type="entry name" value="P-loop_NTPase"/>
</dbReference>
<proteinExistence type="predicted"/>
<accession>A0A2W5RV54</accession>
<protein>
    <submittedName>
        <fullName evidence="2">ATP-binding protein</fullName>
    </submittedName>
</protein>
<feature type="domain" description="ATPase AAA-type core" evidence="1">
    <location>
        <begin position="73"/>
        <end position="245"/>
    </location>
</feature>
<dbReference type="InterPro" id="IPR003959">
    <property type="entry name" value="ATPase_AAA_core"/>
</dbReference>
<dbReference type="Pfam" id="PF13304">
    <property type="entry name" value="AAA_21"/>
    <property type="match status" value="1"/>
</dbReference>
<keyword evidence="2" id="KW-0067">ATP-binding</keyword>
<reference evidence="2 3" key="1">
    <citation type="submission" date="2017-08" db="EMBL/GenBank/DDBJ databases">
        <title>Infants hospitalized years apart are colonized by the same room-sourced microbial strains.</title>
        <authorList>
            <person name="Brooks B."/>
            <person name="Olm M.R."/>
            <person name="Firek B.A."/>
            <person name="Baker R."/>
            <person name="Thomas B.C."/>
            <person name="Morowitz M.J."/>
            <person name="Banfield J.F."/>
        </authorList>
    </citation>
    <scope>NUCLEOTIDE SEQUENCE [LARGE SCALE GENOMIC DNA]</scope>
    <source>
        <strain evidence="2">S2_003_000_R2_11</strain>
    </source>
</reference>
<gene>
    <name evidence="2" type="ORF">DI533_22475</name>
</gene>
<dbReference type="PANTHER" id="PTHR32182:SF23">
    <property type="entry name" value="ATP BINDING PROTEIN"/>
    <property type="match status" value="1"/>
</dbReference>
<evidence type="ECO:0000313" key="3">
    <source>
        <dbReference type="Proteomes" id="UP000248975"/>
    </source>
</evidence>
<dbReference type="GO" id="GO:0005524">
    <property type="term" value="F:ATP binding"/>
    <property type="evidence" value="ECO:0007669"/>
    <property type="project" value="UniProtKB-KW"/>
</dbReference>
<keyword evidence="2" id="KW-0547">Nucleotide-binding</keyword>
<name>A0A2W5RV54_CERSP</name>
<comment type="caution">
    <text evidence="2">The sequence shown here is derived from an EMBL/GenBank/DDBJ whole genome shotgun (WGS) entry which is preliminary data.</text>
</comment>
<dbReference type="Proteomes" id="UP000248975">
    <property type="component" value="Unassembled WGS sequence"/>
</dbReference>